<gene>
    <name evidence="1" type="ORF">GCM10011529_22610</name>
</gene>
<evidence type="ECO:0008006" key="3">
    <source>
        <dbReference type="Google" id="ProtNLM"/>
    </source>
</evidence>
<dbReference type="InterPro" id="IPR009579">
    <property type="entry name" value="DUF1192"/>
</dbReference>
<organism evidence="1 2">
    <name type="scientific">Sandarakinorhabdus glacialis</name>
    <dbReference type="NCBI Taxonomy" id="1614636"/>
    <lineage>
        <taxon>Bacteria</taxon>
        <taxon>Pseudomonadati</taxon>
        <taxon>Pseudomonadota</taxon>
        <taxon>Alphaproteobacteria</taxon>
        <taxon>Sphingomonadales</taxon>
        <taxon>Sphingosinicellaceae</taxon>
        <taxon>Sandarakinorhabdus</taxon>
    </lineage>
</organism>
<comment type="caution">
    <text evidence="1">The sequence shown here is derived from an EMBL/GenBank/DDBJ whole genome shotgun (WGS) entry which is preliminary data.</text>
</comment>
<dbReference type="EMBL" id="BMJM01000007">
    <property type="protein sequence ID" value="GGE15707.1"/>
    <property type="molecule type" value="Genomic_DNA"/>
</dbReference>
<accession>A0A916ZVG0</accession>
<reference evidence="1" key="1">
    <citation type="journal article" date="2014" name="Int. J. Syst. Evol. Microbiol.">
        <title>Complete genome sequence of Corynebacterium casei LMG S-19264T (=DSM 44701T), isolated from a smear-ripened cheese.</title>
        <authorList>
            <consortium name="US DOE Joint Genome Institute (JGI-PGF)"/>
            <person name="Walter F."/>
            <person name="Albersmeier A."/>
            <person name="Kalinowski J."/>
            <person name="Ruckert C."/>
        </authorList>
    </citation>
    <scope>NUCLEOTIDE SEQUENCE</scope>
    <source>
        <strain evidence="1">CGMCC 1.15519</strain>
    </source>
</reference>
<name>A0A916ZVG0_9SPHN</name>
<evidence type="ECO:0000313" key="1">
    <source>
        <dbReference type="EMBL" id="GGE15707.1"/>
    </source>
</evidence>
<proteinExistence type="predicted"/>
<keyword evidence="2" id="KW-1185">Reference proteome</keyword>
<reference evidence="1" key="2">
    <citation type="submission" date="2020-09" db="EMBL/GenBank/DDBJ databases">
        <authorList>
            <person name="Sun Q."/>
            <person name="Zhou Y."/>
        </authorList>
    </citation>
    <scope>NUCLEOTIDE SEQUENCE</scope>
    <source>
        <strain evidence="1">CGMCC 1.15519</strain>
    </source>
</reference>
<protein>
    <recommendedName>
        <fullName evidence="3">DUF1192 domain-containing protein</fullName>
    </recommendedName>
</protein>
<evidence type="ECO:0000313" key="2">
    <source>
        <dbReference type="Proteomes" id="UP000635071"/>
    </source>
</evidence>
<dbReference type="RefSeq" id="WP_188763057.1">
    <property type="nucleotide sequence ID" value="NZ_BMJM01000007.1"/>
</dbReference>
<dbReference type="AlphaFoldDB" id="A0A916ZVG0"/>
<dbReference type="Pfam" id="PF06698">
    <property type="entry name" value="DUF1192"/>
    <property type="match status" value="1"/>
</dbReference>
<sequence>MFDEPEPPRRKSDRLAELEAEDLDKLSIGELDGRIDALEAELKRTREKRQGAASFRAAADNLFRK</sequence>
<dbReference type="Proteomes" id="UP000635071">
    <property type="component" value="Unassembled WGS sequence"/>
</dbReference>